<dbReference type="InterPro" id="IPR001647">
    <property type="entry name" value="HTH_TetR"/>
</dbReference>
<dbReference type="RefSeq" id="WP_008333312.1">
    <property type="nucleotide sequence ID" value="NZ_CH902578.1"/>
</dbReference>
<dbReference type="HOGENOM" id="CLU_069356_27_3_5"/>
<dbReference type="PROSITE" id="PS50977">
    <property type="entry name" value="HTH_TETR_2"/>
    <property type="match status" value="1"/>
</dbReference>
<dbReference type="InterPro" id="IPR009057">
    <property type="entry name" value="Homeodomain-like_sf"/>
</dbReference>
<sequence length="224" mass="25430">MNKADSRFESDAFRAVLDAVEKEEGPSAPKKRLAILAALDCFAEFGFDGTSTKMIAERAGIGEATIFRHFPSKKALLLRITQPVVRHILTPAAEQEAHELIDRHKGDRRAVLRAVMLSRLHFMRVYEPLVKILLQEALVNPDLRAVMIHEATPLFDQLSGTVAMFGPQTELERERFFRTLGSFIMGYFLHRSILAPNRDWDDATEVDFMLTVMFDGLDATLDRR</sequence>
<organism evidence="4 5">
    <name type="scientific">Maritimibacter alkaliphilus HTCC2654</name>
    <dbReference type="NCBI Taxonomy" id="314271"/>
    <lineage>
        <taxon>Bacteria</taxon>
        <taxon>Pseudomonadati</taxon>
        <taxon>Pseudomonadota</taxon>
        <taxon>Alphaproteobacteria</taxon>
        <taxon>Rhodobacterales</taxon>
        <taxon>Roseobacteraceae</taxon>
        <taxon>Maritimibacter</taxon>
    </lineage>
</organism>
<evidence type="ECO:0000259" key="3">
    <source>
        <dbReference type="PROSITE" id="PS50977"/>
    </source>
</evidence>
<dbReference type="GO" id="GO:0003677">
    <property type="term" value="F:DNA binding"/>
    <property type="evidence" value="ECO:0007669"/>
    <property type="project" value="UniProtKB-UniRule"/>
</dbReference>
<evidence type="ECO:0000256" key="2">
    <source>
        <dbReference type="PROSITE-ProRule" id="PRU00335"/>
    </source>
</evidence>
<evidence type="ECO:0000313" key="5">
    <source>
        <dbReference type="Proteomes" id="UP000002931"/>
    </source>
</evidence>
<feature type="DNA-binding region" description="H-T-H motif" evidence="2">
    <location>
        <begin position="51"/>
        <end position="70"/>
    </location>
</feature>
<proteinExistence type="predicted"/>
<reference evidence="4 5" key="1">
    <citation type="journal article" date="2010" name="J. Bacteriol.">
        <title>Genome sequences of Pelagibaca bermudensis HTCC2601T and Maritimibacter alkaliphilus HTCC2654T, the type strains of two marine Roseobacter genera.</title>
        <authorList>
            <person name="Thrash J.C."/>
            <person name="Cho J.C."/>
            <person name="Ferriera S."/>
            <person name="Johnson J."/>
            <person name="Vergin K.L."/>
            <person name="Giovannoni S.J."/>
        </authorList>
    </citation>
    <scope>NUCLEOTIDE SEQUENCE [LARGE SCALE GENOMIC DNA]</scope>
    <source>
        <strain evidence="4 5">HTCC2654</strain>
    </source>
</reference>
<dbReference type="InterPro" id="IPR050109">
    <property type="entry name" value="HTH-type_TetR-like_transc_reg"/>
</dbReference>
<dbReference type="Pfam" id="PF00440">
    <property type="entry name" value="TetR_N"/>
    <property type="match status" value="1"/>
</dbReference>
<dbReference type="PANTHER" id="PTHR30055">
    <property type="entry name" value="HTH-TYPE TRANSCRIPTIONAL REGULATOR RUTR"/>
    <property type="match status" value="1"/>
</dbReference>
<dbReference type="Proteomes" id="UP000002931">
    <property type="component" value="Unassembled WGS sequence"/>
</dbReference>
<dbReference type="PANTHER" id="PTHR30055:SF222">
    <property type="entry name" value="REGULATORY PROTEIN"/>
    <property type="match status" value="1"/>
</dbReference>
<accession>A3VB16</accession>
<dbReference type="PRINTS" id="PR00455">
    <property type="entry name" value="HTHTETR"/>
</dbReference>
<keyword evidence="1 2" id="KW-0238">DNA-binding</keyword>
<dbReference type="EMBL" id="AAMT01000002">
    <property type="protein sequence ID" value="EAQ14134.1"/>
    <property type="molecule type" value="Genomic_DNA"/>
</dbReference>
<comment type="caution">
    <text evidence="4">The sequence shown here is derived from an EMBL/GenBank/DDBJ whole genome shotgun (WGS) entry which is preliminary data.</text>
</comment>
<protein>
    <recommendedName>
        <fullName evidence="3">HTH tetR-type domain-containing protein</fullName>
    </recommendedName>
</protein>
<evidence type="ECO:0000313" key="4">
    <source>
        <dbReference type="EMBL" id="EAQ14134.1"/>
    </source>
</evidence>
<dbReference type="AlphaFoldDB" id="A3VB16"/>
<name>A3VB16_9RHOB</name>
<keyword evidence="5" id="KW-1185">Reference proteome</keyword>
<dbReference type="SUPFAM" id="SSF46689">
    <property type="entry name" value="Homeodomain-like"/>
    <property type="match status" value="1"/>
</dbReference>
<feature type="domain" description="HTH tetR-type" evidence="3">
    <location>
        <begin position="28"/>
        <end position="88"/>
    </location>
</feature>
<dbReference type="STRING" id="314271.RB2654_15731"/>
<dbReference type="PROSITE" id="PS01081">
    <property type="entry name" value="HTH_TETR_1"/>
    <property type="match status" value="1"/>
</dbReference>
<evidence type="ECO:0000256" key="1">
    <source>
        <dbReference type="ARBA" id="ARBA00023125"/>
    </source>
</evidence>
<gene>
    <name evidence="4" type="ORF">RB2654_15731</name>
</gene>
<dbReference type="OrthoDB" id="9779746at2"/>
<dbReference type="InterPro" id="IPR023772">
    <property type="entry name" value="DNA-bd_HTH_TetR-type_CS"/>
</dbReference>
<dbReference type="eggNOG" id="COG1309">
    <property type="taxonomic scope" value="Bacteria"/>
</dbReference>
<dbReference type="Gene3D" id="1.10.357.10">
    <property type="entry name" value="Tetracycline Repressor, domain 2"/>
    <property type="match status" value="1"/>
</dbReference>